<dbReference type="AlphaFoldDB" id="A0A511B2M9"/>
<name>A0A511B2M9_9PROT</name>
<evidence type="ECO:0000313" key="3">
    <source>
        <dbReference type="Proteomes" id="UP000321230"/>
    </source>
</evidence>
<dbReference type="EMBL" id="BJUZ01000002">
    <property type="protein sequence ID" value="GEK94062.1"/>
    <property type="molecule type" value="Genomic_DNA"/>
</dbReference>
<organism evidence="2 3">
    <name type="scientific">Gluconobacter wancherniae NBRC 103581</name>
    <dbReference type="NCBI Taxonomy" id="656744"/>
    <lineage>
        <taxon>Bacteria</taxon>
        <taxon>Pseudomonadati</taxon>
        <taxon>Pseudomonadota</taxon>
        <taxon>Alphaproteobacteria</taxon>
        <taxon>Acetobacterales</taxon>
        <taxon>Acetobacteraceae</taxon>
        <taxon>Gluconobacter</taxon>
    </lineage>
</organism>
<sequence length="700" mass="72479">MNVNNKVIYSTLILISSLGAASADTPAPQSYKSNGNFQPVTLVSSVNANGKVAVTSYKGSDGNWHDTTPIAQICSVDSTGSPLLCPPYIDGQTVVNNLLNKASGIAGLDASGNLVAPLSTTGEIHGGMVAQAYYPQTNLTIPATNAISTGDNLGYHILDDRSVLLGGRSYADSAPTFIYAAPYGGSSLGSTLAVAMTKRGVGGEQVAMAPLGTDGGGGISSYPEMDATATWFFAHGTKPWVEAGQDIANSDNVARTVTYDSTHAYFAPALPAQELALLRVGMHVMTNSIGSTRAASTHYLQPNNDYAGEISSISPDGSSITVGGWRVLGAGNTVATQVPSVVGPFDMNTWPGYTHPDIFMGTYTHAIVNNSMCFLEKRENQNAGDYNSPEGNQFGSPANDCEIEEADIGSQLPDYEGRAKGILVTYNGPNKPSLDSYDFMAAGGTPNGYVAWNGSQANNFLSDGFYAHAPNGVNSGIDSSTNYVIANAGDTREMAEFIGSSAVQPNGDGSGDKISLVAFESLIQGTQNMGANPSSNVAVHWSYLANGTTTDVSQLIGGQTVTKGNRKGDIVFNADGAGGIGIYGASQDSGVLVQAAGNVSLQNAGAQVILTPSSGSDKPFIYAADGTNLNVANSVGSGVVINSYGFSGSVIKANAYFQEVLSTPASSSAACNAGQFTDDAEYHYVCVAQNSWKRVALSSW</sequence>
<feature type="signal peptide" evidence="1">
    <location>
        <begin position="1"/>
        <end position="23"/>
    </location>
</feature>
<keyword evidence="1" id="KW-0732">Signal</keyword>
<protein>
    <submittedName>
        <fullName evidence="2">Uncharacterized protein</fullName>
    </submittedName>
</protein>
<dbReference type="Proteomes" id="UP000321230">
    <property type="component" value="Unassembled WGS sequence"/>
</dbReference>
<accession>A0A511B2M9</accession>
<evidence type="ECO:0000313" key="2">
    <source>
        <dbReference type="EMBL" id="GEK94062.1"/>
    </source>
</evidence>
<feature type="chain" id="PRO_5021762681" evidence="1">
    <location>
        <begin position="24"/>
        <end position="700"/>
    </location>
</feature>
<evidence type="ECO:0000256" key="1">
    <source>
        <dbReference type="SAM" id="SignalP"/>
    </source>
</evidence>
<gene>
    <name evidence="2" type="ORF">GWA01_18320</name>
</gene>
<reference evidence="2 3" key="1">
    <citation type="submission" date="2019-07" db="EMBL/GenBank/DDBJ databases">
        <title>Whole genome shotgun sequence of Gluconobacter wancherniae NBRC 103581.</title>
        <authorList>
            <person name="Hosoyama A."/>
            <person name="Uohara A."/>
            <person name="Ohji S."/>
            <person name="Ichikawa N."/>
        </authorList>
    </citation>
    <scope>NUCLEOTIDE SEQUENCE [LARGE SCALE GENOMIC DNA]</scope>
    <source>
        <strain evidence="2 3">NBRC 103581</strain>
    </source>
</reference>
<proteinExistence type="predicted"/>
<comment type="caution">
    <text evidence="2">The sequence shown here is derived from an EMBL/GenBank/DDBJ whole genome shotgun (WGS) entry which is preliminary data.</text>
</comment>
<keyword evidence="3" id="KW-1185">Reference proteome</keyword>